<reference evidence="1 2" key="1">
    <citation type="journal article" date="2010" name="Int. J. Syst. Evol. Microbiol.">
        <title>Bacillus horneckiae sp. nov., isolated from a spacecraft-assembly clean room.</title>
        <authorList>
            <person name="Vaishampayan P."/>
            <person name="Probst A."/>
            <person name="Krishnamurthi S."/>
            <person name="Ghosh S."/>
            <person name="Osman S."/>
            <person name="McDowall A."/>
            <person name="Ruckmani A."/>
            <person name="Mayilraj S."/>
            <person name="Venkateswaran K."/>
        </authorList>
    </citation>
    <scope>NUCLEOTIDE SEQUENCE [LARGE SCALE GENOMIC DNA]</scope>
    <source>
        <strain evidence="2">1PO1SC</strain>
    </source>
</reference>
<organism evidence="1 2">
    <name type="scientific">Cytobacillus horneckiae</name>
    <dbReference type="NCBI Taxonomy" id="549687"/>
    <lineage>
        <taxon>Bacteria</taxon>
        <taxon>Bacillati</taxon>
        <taxon>Bacillota</taxon>
        <taxon>Bacilli</taxon>
        <taxon>Bacillales</taxon>
        <taxon>Bacillaceae</taxon>
        <taxon>Cytobacillus</taxon>
    </lineage>
</organism>
<evidence type="ECO:0000313" key="1">
    <source>
        <dbReference type="EMBL" id="PKG30466.1"/>
    </source>
</evidence>
<accession>A0A2N0ZLW1</accession>
<dbReference type="AlphaFoldDB" id="A0A2N0ZLW1"/>
<evidence type="ECO:0000313" key="2">
    <source>
        <dbReference type="Proteomes" id="UP000233343"/>
    </source>
</evidence>
<name>A0A2N0ZLW1_9BACI</name>
<gene>
    <name evidence="1" type="ORF">CWS20_02300</name>
</gene>
<sequence>MLLPAVTVYLLQKNLGTIHYKYHQAETELLIEYAQMSASFQNRRCFQHFLVKIKRKEAPDDSDEPFYALNI</sequence>
<comment type="caution">
    <text evidence="1">The sequence shown here is derived from an EMBL/GenBank/DDBJ whole genome shotgun (WGS) entry which is preliminary data.</text>
</comment>
<dbReference type="Proteomes" id="UP000233343">
    <property type="component" value="Unassembled WGS sequence"/>
</dbReference>
<protein>
    <submittedName>
        <fullName evidence="1">Uncharacterized protein</fullName>
    </submittedName>
</protein>
<proteinExistence type="predicted"/>
<dbReference type="EMBL" id="PISD01000007">
    <property type="protein sequence ID" value="PKG30466.1"/>
    <property type="molecule type" value="Genomic_DNA"/>
</dbReference>
<keyword evidence="2" id="KW-1185">Reference proteome</keyword>